<keyword evidence="4" id="KW-0067">ATP-binding</keyword>
<dbReference type="InterPro" id="IPR008271">
    <property type="entry name" value="Ser/Thr_kinase_AS"/>
</dbReference>
<dbReference type="Proteomes" id="UP000692954">
    <property type="component" value="Unassembled WGS sequence"/>
</dbReference>
<evidence type="ECO:0000313" key="7">
    <source>
        <dbReference type="Proteomes" id="UP000692954"/>
    </source>
</evidence>
<dbReference type="GO" id="GO:0004674">
    <property type="term" value="F:protein serine/threonine kinase activity"/>
    <property type="evidence" value="ECO:0007669"/>
    <property type="project" value="InterPro"/>
</dbReference>
<proteinExistence type="predicted"/>
<evidence type="ECO:0000313" key="6">
    <source>
        <dbReference type="EMBL" id="CAD8079356.1"/>
    </source>
</evidence>
<dbReference type="GO" id="GO:0005829">
    <property type="term" value="C:cytosol"/>
    <property type="evidence" value="ECO:0007669"/>
    <property type="project" value="TreeGrafter"/>
</dbReference>
<evidence type="ECO:0000256" key="2">
    <source>
        <dbReference type="ARBA" id="ARBA00022741"/>
    </source>
</evidence>
<evidence type="ECO:0000256" key="4">
    <source>
        <dbReference type="ARBA" id="ARBA00022840"/>
    </source>
</evidence>
<dbReference type="InterPro" id="IPR045269">
    <property type="entry name" value="Atg1-like"/>
</dbReference>
<evidence type="ECO:0000259" key="5">
    <source>
        <dbReference type="PROSITE" id="PS50011"/>
    </source>
</evidence>
<dbReference type="EMBL" id="CAJJDN010000039">
    <property type="protein sequence ID" value="CAD8079356.1"/>
    <property type="molecule type" value="Genomic_DNA"/>
</dbReference>
<comment type="caution">
    <text evidence="6">The sequence shown here is derived from an EMBL/GenBank/DDBJ whole genome shotgun (WGS) entry which is preliminary data.</text>
</comment>
<dbReference type="GO" id="GO:0010506">
    <property type="term" value="P:regulation of autophagy"/>
    <property type="evidence" value="ECO:0007669"/>
    <property type="project" value="InterPro"/>
</dbReference>
<organism evidence="6 7">
    <name type="scientific">Paramecium sonneborni</name>
    <dbReference type="NCBI Taxonomy" id="65129"/>
    <lineage>
        <taxon>Eukaryota</taxon>
        <taxon>Sar</taxon>
        <taxon>Alveolata</taxon>
        <taxon>Ciliophora</taxon>
        <taxon>Intramacronucleata</taxon>
        <taxon>Oligohymenophorea</taxon>
        <taxon>Peniculida</taxon>
        <taxon>Parameciidae</taxon>
        <taxon>Paramecium</taxon>
    </lineage>
</organism>
<dbReference type="GO" id="GO:0005524">
    <property type="term" value="F:ATP binding"/>
    <property type="evidence" value="ECO:0007669"/>
    <property type="project" value="UniProtKB-KW"/>
</dbReference>
<gene>
    <name evidence="6" type="ORF">PSON_ATCC_30995.1.T0390051</name>
</gene>
<dbReference type="SMART" id="SM00220">
    <property type="entry name" value="S_TKc"/>
    <property type="match status" value="1"/>
</dbReference>
<sequence length="568" mass="67277">MRKDIDGYIINRTKQIGRGAFATVYECTKEGIEMPLCVKEIKLTTNDNYDKEALQREIRILINLMNTKHSNIIKVLDIFESKDQTVCFIFMEKCCQGHIEKLIKTKIQCCQLFTAQQIIEMVTQIIQGYSVLYKSSIIHRDLKPENLLLGNDGKIKISDFGLGKILEKETRNQLIIQSQVGTPYYASPQILNDGKYSSKTDIFSLGVITYYLIYLQLPFERRNLSELIKQQEYLLKGKDMIFPSMKIQGEKQEKDKLLLFLSKTITYYEENRIDWPGIFKMFLSPEEYIQSTALIQQNFESTEPIEIASSLLNDNTGLKRTYESYQSYQVRMLIHNLMAREELAKQVQQNLFCLNKYNQIFGNQVKNILKVSLCGYQMAINLNQIYLISNQYDQICKQIKQVFQENTININCEFYLKDKYEKVEQQKAEVENNSKKNQQQFKESIQMVLQGSDEFKDEDFKKFKILLQKGEYQPNFEIYSHWYKYFYNKYVLSKMQKYLELAQEQETLMFFALSKKFIGLEKEFPIKDFFTLDPLYIQYMNSETDYLKQYIRSNAQQQQMIDQNRNDK</sequence>
<evidence type="ECO:0000256" key="3">
    <source>
        <dbReference type="ARBA" id="ARBA00022777"/>
    </source>
</evidence>
<dbReference type="InterPro" id="IPR000719">
    <property type="entry name" value="Prot_kinase_dom"/>
</dbReference>
<dbReference type="PROSITE" id="PS50011">
    <property type="entry name" value="PROTEIN_KINASE_DOM"/>
    <property type="match status" value="1"/>
</dbReference>
<keyword evidence="3" id="KW-0418">Kinase</keyword>
<dbReference type="OrthoDB" id="300280at2759"/>
<dbReference type="GO" id="GO:0000045">
    <property type="term" value="P:autophagosome assembly"/>
    <property type="evidence" value="ECO:0007669"/>
    <property type="project" value="TreeGrafter"/>
</dbReference>
<dbReference type="AlphaFoldDB" id="A0A8S1MQU2"/>
<protein>
    <recommendedName>
        <fullName evidence="5">Protein kinase domain-containing protein</fullName>
    </recommendedName>
</protein>
<dbReference type="GO" id="GO:0016020">
    <property type="term" value="C:membrane"/>
    <property type="evidence" value="ECO:0007669"/>
    <property type="project" value="TreeGrafter"/>
</dbReference>
<name>A0A8S1MQU2_9CILI</name>
<evidence type="ECO:0000256" key="1">
    <source>
        <dbReference type="ARBA" id="ARBA00022679"/>
    </source>
</evidence>
<feature type="domain" description="Protein kinase" evidence="5">
    <location>
        <begin position="10"/>
        <end position="289"/>
    </location>
</feature>
<keyword evidence="7" id="KW-1185">Reference proteome</keyword>
<keyword evidence="1" id="KW-0808">Transferase</keyword>
<dbReference type="GO" id="GO:0000407">
    <property type="term" value="C:phagophore assembly site"/>
    <property type="evidence" value="ECO:0007669"/>
    <property type="project" value="TreeGrafter"/>
</dbReference>
<accession>A0A8S1MQU2</accession>
<dbReference type="PROSITE" id="PS00108">
    <property type="entry name" value="PROTEIN_KINASE_ST"/>
    <property type="match status" value="1"/>
</dbReference>
<dbReference type="Pfam" id="PF00069">
    <property type="entry name" value="Pkinase"/>
    <property type="match status" value="1"/>
</dbReference>
<dbReference type="PANTHER" id="PTHR24348">
    <property type="entry name" value="SERINE/THREONINE-PROTEIN KINASE UNC-51-RELATED"/>
    <property type="match status" value="1"/>
</dbReference>
<dbReference type="GO" id="GO:0005776">
    <property type="term" value="C:autophagosome"/>
    <property type="evidence" value="ECO:0007669"/>
    <property type="project" value="TreeGrafter"/>
</dbReference>
<keyword evidence="2" id="KW-0547">Nucleotide-binding</keyword>
<reference evidence="6" key="1">
    <citation type="submission" date="2021-01" db="EMBL/GenBank/DDBJ databases">
        <authorList>
            <consortium name="Genoscope - CEA"/>
            <person name="William W."/>
        </authorList>
    </citation>
    <scope>NUCLEOTIDE SEQUENCE</scope>
</reference>
<dbReference type="PANTHER" id="PTHR24348:SF22">
    <property type="entry name" value="NON-SPECIFIC SERINE_THREONINE PROTEIN KINASE"/>
    <property type="match status" value="1"/>
</dbReference>